<dbReference type="InterPro" id="IPR002052">
    <property type="entry name" value="DNA_methylase_N6_adenine_CS"/>
</dbReference>
<dbReference type="Pfam" id="PF22020">
    <property type="entry name" value="RlmL_1st"/>
    <property type="match status" value="1"/>
</dbReference>
<dbReference type="InterPro" id="IPR053943">
    <property type="entry name" value="RlmKL-like_Mtase_CS"/>
</dbReference>
<dbReference type="CDD" id="cd11715">
    <property type="entry name" value="THUMP_AdoMetMT"/>
    <property type="match status" value="1"/>
</dbReference>
<keyword evidence="2" id="KW-0808">Transferase</keyword>
<gene>
    <name evidence="5" type="ORF">IAD50_03855</name>
</gene>
<dbReference type="Pfam" id="PF01170">
    <property type="entry name" value="UPF0020"/>
    <property type="match status" value="1"/>
</dbReference>
<evidence type="ECO:0000256" key="2">
    <source>
        <dbReference type="ARBA" id="ARBA00022679"/>
    </source>
</evidence>
<dbReference type="InterPro" id="IPR054170">
    <property type="entry name" value="RlmL_1st"/>
</dbReference>
<dbReference type="GO" id="GO:0070043">
    <property type="term" value="F:rRNA (guanine-N7-)-methyltransferase activity"/>
    <property type="evidence" value="ECO:0007669"/>
    <property type="project" value="TreeGrafter"/>
</dbReference>
<proteinExistence type="predicted"/>
<reference evidence="5" key="1">
    <citation type="submission" date="2020-10" db="EMBL/GenBank/DDBJ databases">
        <authorList>
            <person name="Gilroy R."/>
        </authorList>
    </citation>
    <scope>NUCLEOTIDE SEQUENCE</scope>
    <source>
        <strain evidence="5">CHK195-4489</strain>
    </source>
</reference>
<dbReference type="Gene3D" id="3.30.2130.30">
    <property type="match status" value="1"/>
</dbReference>
<evidence type="ECO:0000256" key="1">
    <source>
        <dbReference type="ARBA" id="ARBA00022603"/>
    </source>
</evidence>
<feature type="domain" description="THUMP" evidence="4">
    <location>
        <begin position="44"/>
        <end position="154"/>
    </location>
</feature>
<dbReference type="Pfam" id="PF02926">
    <property type="entry name" value="THUMP"/>
    <property type="match status" value="1"/>
</dbReference>
<evidence type="ECO:0000256" key="3">
    <source>
        <dbReference type="PROSITE-ProRule" id="PRU00529"/>
    </source>
</evidence>
<evidence type="ECO:0000313" key="6">
    <source>
        <dbReference type="Proteomes" id="UP000824089"/>
    </source>
</evidence>
<keyword evidence="1 5" id="KW-0489">Methyltransferase</keyword>
<dbReference type="SMART" id="SM00981">
    <property type="entry name" value="THUMP"/>
    <property type="match status" value="1"/>
</dbReference>
<dbReference type="GO" id="GO:0008990">
    <property type="term" value="F:rRNA (guanine-N2-)-methyltransferase activity"/>
    <property type="evidence" value="ECO:0007669"/>
    <property type="project" value="TreeGrafter"/>
</dbReference>
<comment type="caution">
    <text evidence="5">The sequence shown here is derived from an EMBL/GenBank/DDBJ whole genome shotgun (WGS) entry which is preliminary data.</text>
</comment>
<dbReference type="PANTHER" id="PTHR47313:SF1">
    <property type="entry name" value="RIBOSOMAL RNA LARGE SUBUNIT METHYLTRANSFERASE K_L"/>
    <property type="match status" value="1"/>
</dbReference>
<evidence type="ECO:0000313" key="5">
    <source>
        <dbReference type="EMBL" id="HIU29414.1"/>
    </source>
</evidence>
<dbReference type="GO" id="GO:0003723">
    <property type="term" value="F:RNA binding"/>
    <property type="evidence" value="ECO:0007669"/>
    <property type="project" value="UniProtKB-UniRule"/>
</dbReference>
<dbReference type="AlphaFoldDB" id="A0A9D1I7I3"/>
<dbReference type="PANTHER" id="PTHR47313">
    <property type="entry name" value="RIBOSOMAL RNA LARGE SUBUNIT METHYLTRANSFERASE K/L"/>
    <property type="match status" value="1"/>
</dbReference>
<dbReference type="PROSITE" id="PS01261">
    <property type="entry name" value="UPF0020"/>
    <property type="match status" value="1"/>
</dbReference>
<accession>A0A9D1I7I3</accession>
<dbReference type="PROSITE" id="PS00092">
    <property type="entry name" value="N6_MTASE"/>
    <property type="match status" value="1"/>
</dbReference>
<dbReference type="PROSITE" id="PS51165">
    <property type="entry name" value="THUMP"/>
    <property type="match status" value="1"/>
</dbReference>
<dbReference type="InterPro" id="IPR000241">
    <property type="entry name" value="RlmKL-like_Mtase"/>
</dbReference>
<dbReference type="InterPro" id="IPR029063">
    <property type="entry name" value="SAM-dependent_MTases_sf"/>
</dbReference>
<sequence length="376" mass="42448">MKMDLIASAAFGVESCAAFELKTLHAENIVIQNGRIDFTGDFETVARVNLWLRCADRVFIKMGEFRAESFEDLFQGTKAIPWEEFLPEDACFPVSGKSVKSVLHSVPDCQAIVKKAVVERLKSVYHRNWFEETGAVYKIEVALLNDTALLTLDTSGTGLHKRGYRETAGKAPIKETLACAMLDLSRWKPDRALLDPFCGSGTIPIEAAMIGKNIAPGLNRSFAFEKWACCGAGLAERAREAARSVIRSDEEAGLRIYASDIDYFAIRQAKENARLAGVEGCIHFQKLDYTKTASRYRQGFLITNPPYGERLEDAAGARALYRGMGAHFKTFEDWSYFIITSDKSFEKEFGRKADKRRKLYNGRLECCYYQYFKKER</sequence>
<dbReference type="Gene3D" id="3.40.50.150">
    <property type="entry name" value="Vaccinia Virus protein VP39"/>
    <property type="match status" value="1"/>
</dbReference>
<dbReference type="SUPFAM" id="SSF53335">
    <property type="entry name" value="S-adenosyl-L-methionine-dependent methyltransferases"/>
    <property type="match status" value="1"/>
</dbReference>
<reference evidence="5" key="2">
    <citation type="journal article" date="2021" name="PeerJ">
        <title>Extensive microbial diversity within the chicken gut microbiome revealed by metagenomics and culture.</title>
        <authorList>
            <person name="Gilroy R."/>
            <person name="Ravi A."/>
            <person name="Getino M."/>
            <person name="Pursley I."/>
            <person name="Horton D.L."/>
            <person name="Alikhan N.F."/>
            <person name="Baker D."/>
            <person name="Gharbi K."/>
            <person name="Hall N."/>
            <person name="Watson M."/>
            <person name="Adriaenssens E.M."/>
            <person name="Foster-Nyarko E."/>
            <person name="Jarju S."/>
            <person name="Secka A."/>
            <person name="Antonio M."/>
            <person name="Oren A."/>
            <person name="Chaudhuri R.R."/>
            <person name="La Ragione R."/>
            <person name="Hildebrand F."/>
            <person name="Pallen M.J."/>
        </authorList>
    </citation>
    <scope>NUCLEOTIDE SEQUENCE</scope>
    <source>
        <strain evidence="5">CHK195-4489</strain>
    </source>
</reference>
<organism evidence="5 6">
    <name type="scientific">Candidatus Egerieisoma faecipullorum</name>
    <dbReference type="NCBI Taxonomy" id="2840963"/>
    <lineage>
        <taxon>Bacteria</taxon>
        <taxon>Bacillati</taxon>
        <taxon>Bacillota</taxon>
        <taxon>Clostridia</taxon>
        <taxon>Eubacteriales</taxon>
        <taxon>Clostridiaceae</taxon>
        <taxon>Clostridiaceae incertae sedis</taxon>
        <taxon>Candidatus Egerieisoma</taxon>
    </lineage>
</organism>
<dbReference type="InterPro" id="IPR004114">
    <property type="entry name" value="THUMP_dom"/>
</dbReference>
<dbReference type="Proteomes" id="UP000824089">
    <property type="component" value="Unassembled WGS sequence"/>
</dbReference>
<protein>
    <submittedName>
        <fullName evidence="5">Class I SAM-dependent RNA methyltransferase</fullName>
    </submittedName>
</protein>
<keyword evidence="3" id="KW-0694">RNA-binding</keyword>
<dbReference type="EMBL" id="DVMM01000077">
    <property type="protein sequence ID" value="HIU29414.1"/>
    <property type="molecule type" value="Genomic_DNA"/>
</dbReference>
<evidence type="ECO:0000259" key="4">
    <source>
        <dbReference type="PROSITE" id="PS51165"/>
    </source>
</evidence>
<name>A0A9D1I7I3_9CLOT</name>